<name>U4UQA2_DENPD</name>
<organism evidence="1 2">
    <name type="scientific">Dendroctonus ponderosae</name>
    <name type="common">Mountain pine beetle</name>
    <dbReference type="NCBI Taxonomy" id="77166"/>
    <lineage>
        <taxon>Eukaryota</taxon>
        <taxon>Metazoa</taxon>
        <taxon>Ecdysozoa</taxon>
        <taxon>Arthropoda</taxon>
        <taxon>Hexapoda</taxon>
        <taxon>Insecta</taxon>
        <taxon>Pterygota</taxon>
        <taxon>Neoptera</taxon>
        <taxon>Endopterygota</taxon>
        <taxon>Coleoptera</taxon>
        <taxon>Polyphaga</taxon>
        <taxon>Cucujiformia</taxon>
        <taxon>Curculionidae</taxon>
        <taxon>Scolytinae</taxon>
        <taxon>Dendroctonus</taxon>
    </lineage>
</organism>
<reference evidence="1 2" key="1">
    <citation type="journal article" date="2013" name="Genome Biol.">
        <title>Draft genome of the mountain pine beetle, Dendroctonus ponderosae Hopkins, a major forest pest.</title>
        <authorList>
            <person name="Keeling C.I."/>
            <person name="Yuen M.M."/>
            <person name="Liao N.Y."/>
            <person name="Docking T.R."/>
            <person name="Chan S.K."/>
            <person name="Taylor G.A."/>
            <person name="Palmquist D.L."/>
            <person name="Jackman S.D."/>
            <person name="Nguyen A."/>
            <person name="Li M."/>
            <person name="Henderson H."/>
            <person name="Janes J.K."/>
            <person name="Zhao Y."/>
            <person name="Pandoh P."/>
            <person name="Moore R."/>
            <person name="Sperling F.A."/>
            <person name="Huber D.P."/>
            <person name="Birol I."/>
            <person name="Jones S.J."/>
            <person name="Bohlmann J."/>
        </authorList>
    </citation>
    <scope>NUCLEOTIDE SEQUENCE</scope>
</reference>
<dbReference type="Proteomes" id="UP000030742">
    <property type="component" value="Unassembled WGS sequence"/>
</dbReference>
<dbReference type="EMBL" id="KB632415">
    <property type="protein sequence ID" value="ERL95277.1"/>
    <property type="molecule type" value="Genomic_DNA"/>
</dbReference>
<evidence type="ECO:0000313" key="1">
    <source>
        <dbReference type="EMBL" id="ERL95277.1"/>
    </source>
</evidence>
<proteinExistence type="predicted"/>
<dbReference type="Gene3D" id="3.30.420.10">
    <property type="entry name" value="Ribonuclease H-like superfamily/Ribonuclease H"/>
    <property type="match status" value="1"/>
</dbReference>
<dbReference type="InterPro" id="IPR036397">
    <property type="entry name" value="RNaseH_sf"/>
</dbReference>
<sequence length="63" mass="7285">MEITTTSERPFQRLALDIVGPLPITESGNRFILTMQDDLTKYSYAIPTKRYYPIEEPPSPRIL</sequence>
<gene>
    <name evidence="1" type="ORF">D910_12543</name>
</gene>
<dbReference type="STRING" id="77166.U4UQA2"/>
<dbReference type="GO" id="GO:0003676">
    <property type="term" value="F:nucleic acid binding"/>
    <property type="evidence" value="ECO:0007669"/>
    <property type="project" value="InterPro"/>
</dbReference>
<dbReference type="AlphaFoldDB" id="U4UQA2"/>
<evidence type="ECO:0000313" key="2">
    <source>
        <dbReference type="Proteomes" id="UP000030742"/>
    </source>
</evidence>
<accession>U4UQA2</accession>
<dbReference type="InterPro" id="IPR012337">
    <property type="entry name" value="RNaseH-like_sf"/>
</dbReference>
<dbReference type="SUPFAM" id="SSF53098">
    <property type="entry name" value="Ribonuclease H-like"/>
    <property type="match status" value="1"/>
</dbReference>
<protein>
    <submittedName>
        <fullName evidence="1">Uncharacterized protein</fullName>
    </submittedName>
</protein>